<accession>A0A9N9TB50</accession>
<dbReference type="PANTHER" id="PTHR23259">
    <property type="entry name" value="RIDDLE"/>
    <property type="match status" value="1"/>
</dbReference>
<evidence type="ECO:0000256" key="2">
    <source>
        <dbReference type="SAM" id="SignalP"/>
    </source>
</evidence>
<dbReference type="Proteomes" id="UP001153709">
    <property type="component" value="Chromosome 8"/>
</dbReference>
<dbReference type="EMBL" id="OU898283">
    <property type="protein sequence ID" value="CAG9839581.1"/>
    <property type="molecule type" value="Genomic_DNA"/>
</dbReference>
<proteinExistence type="predicted"/>
<keyword evidence="4" id="KW-1185">Reference proteome</keyword>
<protein>
    <submittedName>
        <fullName evidence="3">Uncharacterized protein</fullName>
    </submittedName>
</protein>
<sequence length="159" mass="17458">MDKFSLLFVLCLGCVLVFGQNDTTTPKNCRPDQKLICTNPCMKVPTCQNPNPIRQPWTSCGGLCIHECVCNEDQGLILNENNQTCVKKEDCPSACKPEEQEGCAPCPCPEATCQDPKPSCPENIACSFVCRPFCACKEGYLRDNSTKTCVPQDKCPQAV</sequence>
<dbReference type="InterPro" id="IPR051368">
    <property type="entry name" value="SerProtInhib-TIL_Domain"/>
</dbReference>
<evidence type="ECO:0000313" key="4">
    <source>
        <dbReference type="Proteomes" id="UP001153709"/>
    </source>
</evidence>
<dbReference type="OrthoDB" id="6777600at2759"/>
<organism evidence="3 4">
    <name type="scientific">Diabrotica balteata</name>
    <name type="common">Banded cucumber beetle</name>
    <dbReference type="NCBI Taxonomy" id="107213"/>
    <lineage>
        <taxon>Eukaryota</taxon>
        <taxon>Metazoa</taxon>
        <taxon>Ecdysozoa</taxon>
        <taxon>Arthropoda</taxon>
        <taxon>Hexapoda</taxon>
        <taxon>Insecta</taxon>
        <taxon>Pterygota</taxon>
        <taxon>Neoptera</taxon>
        <taxon>Endopterygota</taxon>
        <taxon>Coleoptera</taxon>
        <taxon>Polyphaga</taxon>
        <taxon>Cucujiformia</taxon>
        <taxon>Chrysomeloidea</taxon>
        <taxon>Chrysomelidae</taxon>
        <taxon>Galerucinae</taxon>
        <taxon>Diabroticina</taxon>
        <taxon>Diabroticites</taxon>
        <taxon>Diabrotica</taxon>
    </lineage>
</organism>
<feature type="signal peptide" evidence="2">
    <location>
        <begin position="1"/>
        <end position="19"/>
    </location>
</feature>
<evidence type="ECO:0000256" key="1">
    <source>
        <dbReference type="ARBA" id="ARBA00023157"/>
    </source>
</evidence>
<name>A0A9N9TB50_DIABA</name>
<gene>
    <name evidence="3" type="ORF">DIABBA_LOCUS12336</name>
</gene>
<keyword evidence="1" id="KW-1015">Disulfide bond</keyword>
<feature type="chain" id="PRO_5040374068" evidence="2">
    <location>
        <begin position="20"/>
        <end position="159"/>
    </location>
</feature>
<dbReference type="AlphaFoldDB" id="A0A9N9TB50"/>
<evidence type="ECO:0000313" key="3">
    <source>
        <dbReference type="EMBL" id="CAG9839581.1"/>
    </source>
</evidence>
<reference evidence="3" key="1">
    <citation type="submission" date="2022-01" db="EMBL/GenBank/DDBJ databases">
        <authorList>
            <person name="King R."/>
        </authorList>
    </citation>
    <scope>NUCLEOTIDE SEQUENCE</scope>
</reference>
<dbReference type="PANTHER" id="PTHR23259:SF70">
    <property type="entry name" value="ACCESSORY GLAND PROTEIN ACP62F-RELATED"/>
    <property type="match status" value="1"/>
</dbReference>
<dbReference type="Gene3D" id="2.10.25.10">
    <property type="entry name" value="Laminin"/>
    <property type="match status" value="1"/>
</dbReference>
<keyword evidence="2" id="KW-0732">Signal</keyword>